<dbReference type="Proteomes" id="UP000242519">
    <property type="component" value="Unassembled WGS sequence"/>
</dbReference>
<reference evidence="2 3" key="1">
    <citation type="submission" date="2017-04" db="EMBL/GenBank/DDBJ databases">
        <title>Draft genome sequence of Marssonina coronaria NL1: causal agent of apple blotch.</title>
        <authorList>
            <person name="Cheng Q."/>
        </authorList>
    </citation>
    <scope>NUCLEOTIDE SEQUENCE [LARGE SCALE GENOMIC DNA]</scope>
    <source>
        <strain evidence="2 3">NL1</strain>
    </source>
</reference>
<evidence type="ECO:0000256" key="1">
    <source>
        <dbReference type="SAM" id="MobiDB-lite"/>
    </source>
</evidence>
<gene>
    <name evidence="2" type="ORF">B2J93_9562</name>
</gene>
<feature type="region of interest" description="Disordered" evidence="1">
    <location>
        <begin position="1"/>
        <end position="20"/>
    </location>
</feature>
<comment type="caution">
    <text evidence="2">The sequence shown here is derived from an EMBL/GenBank/DDBJ whole genome shotgun (WGS) entry which is preliminary data.</text>
</comment>
<proteinExistence type="predicted"/>
<keyword evidence="3" id="KW-1185">Reference proteome</keyword>
<name>A0A218Z942_9HELO</name>
<evidence type="ECO:0000313" key="2">
    <source>
        <dbReference type="EMBL" id="OWP03716.1"/>
    </source>
</evidence>
<feature type="compositionally biased region" description="Low complexity" evidence="1">
    <location>
        <begin position="245"/>
        <end position="259"/>
    </location>
</feature>
<feature type="region of interest" description="Disordered" evidence="1">
    <location>
        <begin position="382"/>
        <end position="419"/>
    </location>
</feature>
<evidence type="ECO:0000313" key="3">
    <source>
        <dbReference type="Proteomes" id="UP000242519"/>
    </source>
</evidence>
<dbReference type="InParanoid" id="A0A218Z942"/>
<dbReference type="AlphaFoldDB" id="A0A218Z942"/>
<dbReference type="EMBL" id="MZNU01000173">
    <property type="protein sequence ID" value="OWP03716.1"/>
    <property type="molecule type" value="Genomic_DNA"/>
</dbReference>
<organism evidence="2 3">
    <name type="scientific">Diplocarpon coronariae</name>
    <dbReference type="NCBI Taxonomy" id="2795749"/>
    <lineage>
        <taxon>Eukaryota</taxon>
        <taxon>Fungi</taxon>
        <taxon>Dikarya</taxon>
        <taxon>Ascomycota</taxon>
        <taxon>Pezizomycotina</taxon>
        <taxon>Leotiomycetes</taxon>
        <taxon>Helotiales</taxon>
        <taxon>Drepanopezizaceae</taxon>
        <taxon>Diplocarpon</taxon>
    </lineage>
</organism>
<protein>
    <submittedName>
        <fullName evidence="2">Uncharacterized protein</fullName>
    </submittedName>
</protein>
<sequence length="431" mass="44526">MAHPLGWGEQSGRLGSPPAVDGPLANAMHAGGLVSSWAGPTSAGGSTCCAGLSRRRPAVLLPRARGARRGCLFGDGDTWVATAPGGLVSPLGPSRGSFWAERLLRPAGAERELMRARFPSCEWTRPEKGLFRPTALAGLDWPYDPGSSLAWSADANGICPAPGLPCHAGRGRSGGKVDSSYVRMDMDDDADPSGNRIFPAPRPSRGELFPDDSSGRRPSGPGSRHNAQSSADPPLLGPSPAEALAARGGSARPGPARPGEATSDASLSAPKRGSSPAGASLHPPHDACPEEAVVPSGGCVDAALLFQPSLPDLPPPHVGHPLSSPPRPLCRCQPKRHSFRRGAAGAGAGSRLSLGTAVDALSSRRGCAPVPCRVPSRVLRSPRYPGLQDQTVRSGPRHLVSSGEGNPPHPFPGRYRSLPTPQGCRLALYPA</sequence>
<feature type="region of interest" description="Disordered" evidence="1">
    <location>
        <begin position="162"/>
        <end position="290"/>
    </location>
</feature>
<accession>A0A218Z942</accession>